<dbReference type="UniPathway" id="UPA00193"/>
<protein>
    <submittedName>
        <fullName evidence="2">Uncharacterized protein</fullName>
    </submittedName>
</protein>
<evidence type="ECO:0000313" key="2">
    <source>
        <dbReference type="EMBL" id="AOH82858.1"/>
    </source>
</evidence>
<dbReference type="KEGG" id="span:AWL63_01555"/>
<name>A0A1B3Z607_9SPHN</name>
<dbReference type="Proteomes" id="UP000094256">
    <property type="component" value="Chromosome"/>
</dbReference>
<reference evidence="2 3" key="1">
    <citation type="submission" date="2016-01" db="EMBL/GenBank/DDBJ databases">
        <title>Complete genome and mega plasmid sequence of Sphingomonas panacis DCY99 elicits systemic resistance in rice to Xanthomonas oryzae.</title>
        <authorList>
            <person name="Kim Y.J."/>
            <person name="Yang D.C."/>
            <person name="Sing P."/>
        </authorList>
    </citation>
    <scope>NUCLEOTIDE SEQUENCE [LARGE SCALE GENOMIC DNA]</scope>
    <source>
        <strain evidence="2 3">DCY99</strain>
    </source>
</reference>
<evidence type="ECO:0000313" key="3">
    <source>
        <dbReference type="Proteomes" id="UP000094256"/>
    </source>
</evidence>
<proteinExistence type="predicted"/>
<dbReference type="InterPro" id="IPR029041">
    <property type="entry name" value="FAD-linked_oxidoreductase-like"/>
</dbReference>
<dbReference type="AlphaFoldDB" id="A0A1B3Z607"/>
<dbReference type="STRING" id="1560345.AWL63_01555"/>
<dbReference type="EMBL" id="CP014168">
    <property type="protein sequence ID" value="AOH82858.1"/>
    <property type="molecule type" value="Genomic_DNA"/>
</dbReference>
<gene>
    <name evidence="2" type="ORF">AWL63_01555</name>
</gene>
<organism evidence="2 3">
    <name type="scientific">Sphingomonas panacis</name>
    <dbReference type="NCBI Taxonomy" id="1560345"/>
    <lineage>
        <taxon>Bacteria</taxon>
        <taxon>Pseudomonadati</taxon>
        <taxon>Pseudomonadota</taxon>
        <taxon>Alphaproteobacteria</taxon>
        <taxon>Sphingomonadales</taxon>
        <taxon>Sphingomonadaceae</taxon>
        <taxon>Sphingomonas</taxon>
    </lineage>
</organism>
<dbReference type="RefSeq" id="WP_069203444.1">
    <property type="nucleotide sequence ID" value="NZ_CP014168.1"/>
</dbReference>
<dbReference type="GO" id="GO:0035999">
    <property type="term" value="P:tetrahydrofolate interconversion"/>
    <property type="evidence" value="ECO:0007669"/>
    <property type="project" value="UniProtKB-UniPathway"/>
</dbReference>
<evidence type="ECO:0000256" key="1">
    <source>
        <dbReference type="ARBA" id="ARBA00023002"/>
    </source>
</evidence>
<dbReference type="Gene3D" id="3.20.20.220">
    <property type="match status" value="1"/>
</dbReference>
<accession>A0A1B3Z607</accession>
<keyword evidence="1" id="KW-0560">Oxidoreductase</keyword>
<dbReference type="SUPFAM" id="SSF51730">
    <property type="entry name" value="FAD-linked oxidoreductase"/>
    <property type="match status" value="1"/>
</dbReference>
<sequence length="314" mass="33593">MTVLSPFDSRVLGAVASQTVIDAIAQFVRSASIEAMARDDVALVAGRGLLAPGTTVMIPSIAGDAGDDCVAAARRLRGLGLEPVPHLAARRLVSVDTVELLYRRLRDEADVRSLFFVGGELPTPAGEFGSALELLARTRPARFGFTEIGFGAYPEPHPTISAAVMEHALETKIAVAEDAGLRSFVVTQFAFAAQPIVDWLDRFRERFADREVLLGLAGPAGIRTLMRYARLCGIGASSRALMRNGASIGRLLVESAPDAVIRELVMTDAIGRFGPLRPHFFPFGGLERTARWASAVADGRIILRSAHAGFGVED</sequence>
<keyword evidence="3" id="KW-1185">Reference proteome</keyword>
<dbReference type="GO" id="GO:0016491">
    <property type="term" value="F:oxidoreductase activity"/>
    <property type="evidence" value="ECO:0007669"/>
    <property type="project" value="UniProtKB-KW"/>
</dbReference>